<feature type="domain" description="PAC" evidence="5">
    <location>
        <begin position="83"/>
        <end position="137"/>
    </location>
</feature>
<dbReference type="NCBIfam" id="TIGR00254">
    <property type="entry name" value="GGDEF"/>
    <property type="match status" value="1"/>
</dbReference>
<dbReference type="Pfam" id="PF13185">
    <property type="entry name" value="GAF_2"/>
    <property type="match status" value="1"/>
</dbReference>
<comment type="cofactor">
    <cofactor evidence="1">
        <name>Mg(2+)</name>
        <dbReference type="ChEBI" id="CHEBI:18420"/>
    </cofactor>
</comment>
<feature type="domain" description="GGDEF" evidence="6">
    <location>
        <begin position="445"/>
        <end position="572"/>
    </location>
</feature>
<dbReference type="InterPro" id="IPR000700">
    <property type="entry name" value="PAS-assoc_C"/>
</dbReference>
<dbReference type="InterPro" id="IPR000014">
    <property type="entry name" value="PAS"/>
</dbReference>
<dbReference type="Proteomes" id="UP000218896">
    <property type="component" value="Unassembled WGS sequence"/>
</dbReference>
<comment type="caution">
    <text evidence="7">The sequence shown here is derived from an EMBL/GenBank/DDBJ whole genome shotgun (WGS) entry which is preliminary data.</text>
</comment>
<dbReference type="SMART" id="SM00267">
    <property type="entry name" value="GGDEF"/>
    <property type="match status" value="1"/>
</dbReference>
<dbReference type="Gene3D" id="3.30.70.270">
    <property type="match status" value="1"/>
</dbReference>
<evidence type="ECO:0000313" key="8">
    <source>
        <dbReference type="Proteomes" id="UP000218896"/>
    </source>
</evidence>
<dbReference type="InterPro" id="IPR050469">
    <property type="entry name" value="Diguanylate_Cyclase"/>
</dbReference>
<organism evidence="7 8">
    <name type="scientific">Halovibrio salipaludis</name>
    <dbReference type="NCBI Taxonomy" id="2032626"/>
    <lineage>
        <taxon>Bacteria</taxon>
        <taxon>Pseudomonadati</taxon>
        <taxon>Pseudomonadota</taxon>
        <taxon>Gammaproteobacteria</taxon>
        <taxon>Oceanospirillales</taxon>
        <taxon>Halomonadaceae</taxon>
        <taxon>Halovibrio</taxon>
    </lineage>
</organism>
<dbReference type="InterPro" id="IPR001610">
    <property type="entry name" value="PAC"/>
</dbReference>
<dbReference type="InterPro" id="IPR013656">
    <property type="entry name" value="PAS_4"/>
</dbReference>
<dbReference type="NCBIfam" id="TIGR00229">
    <property type="entry name" value="sensory_box"/>
    <property type="match status" value="2"/>
</dbReference>
<dbReference type="EC" id="2.7.7.65" evidence="2"/>
<dbReference type="GO" id="GO:0005886">
    <property type="term" value="C:plasma membrane"/>
    <property type="evidence" value="ECO:0007669"/>
    <property type="project" value="TreeGrafter"/>
</dbReference>
<sequence length="572" mass="63295">MNSEENNKALWKACLDNIGEAVLITEPNLEQPGPTIVYANSAFQTLTGYAPDEVIGRTPRLLQGPATDPSELSRLRSELEAGSTFEGETVNYRKDGTTFQLHWSVTPYPGDNAPTTHYIAVLRDVTEMRQLEHRRAQLTTLVNIQRTVVTTGLNLEALRRKVADIALSATDADGAAVEEADGEEMVYTAVSGTAEGMLGLRLPVANSLTGTCYRIRETIECADVREDERVARDAAERVGFRSGVLVPLIHGDYCFGVLKVYADRPAAFDSSHQELLSLASSALAAELHDAYLYESTQQRHRTFADNLPVLAAYVDQDMRYQEANASYLAAVGCARADIIGHPVTDILSEPVFSRTRPHIEAALNGEHVSFELRLRFNENADLKPTETDLIPHRGPRGITEGIFVIVRDITERQNSERDYLTGVYNRRAFDERMDALMSTAQRHGRQLGLVLLDLDHFKALNDHYGHPAGDTVLKTVGQWLRDHIRAGDVVCRWGGEEFAILAPESGINETQQLANKLNQLIRSQAIVPVGNVTASFGVTELQLQDSPATFVSRADENLYRAKREGRDRVAAD</sequence>
<dbReference type="RefSeq" id="WP_095617632.1">
    <property type="nucleotide sequence ID" value="NZ_NSKD01000004.1"/>
</dbReference>
<dbReference type="PROSITE" id="PS50887">
    <property type="entry name" value="GGDEF"/>
    <property type="match status" value="1"/>
</dbReference>
<dbReference type="SMART" id="SM00091">
    <property type="entry name" value="PAS"/>
    <property type="match status" value="2"/>
</dbReference>
<dbReference type="Pfam" id="PF00990">
    <property type="entry name" value="GGDEF"/>
    <property type="match status" value="1"/>
</dbReference>
<dbReference type="PROSITE" id="PS50112">
    <property type="entry name" value="PAS"/>
    <property type="match status" value="1"/>
</dbReference>
<dbReference type="Pfam" id="PF08448">
    <property type="entry name" value="PAS_4"/>
    <property type="match status" value="1"/>
</dbReference>
<dbReference type="FunFam" id="3.30.70.270:FF:000001">
    <property type="entry name" value="Diguanylate cyclase domain protein"/>
    <property type="match status" value="1"/>
</dbReference>
<dbReference type="GO" id="GO:0043709">
    <property type="term" value="P:cell adhesion involved in single-species biofilm formation"/>
    <property type="evidence" value="ECO:0007669"/>
    <property type="project" value="TreeGrafter"/>
</dbReference>
<reference evidence="7 8" key="1">
    <citation type="submission" date="2017-08" db="EMBL/GenBank/DDBJ databases">
        <title>Halovibrio sewagensis sp. nov., isolated from wastewater of high salinity.</title>
        <authorList>
            <person name="Dong X."/>
            <person name="Zhang G."/>
        </authorList>
    </citation>
    <scope>NUCLEOTIDE SEQUENCE [LARGE SCALE GENOMIC DNA]</scope>
    <source>
        <strain evidence="7 8">YL5-2</strain>
    </source>
</reference>
<dbReference type="InterPro" id="IPR000160">
    <property type="entry name" value="GGDEF_dom"/>
</dbReference>
<evidence type="ECO:0000256" key="1">
    <source>
        <dbReference type="ARBA" id="ARBA00001946"/>
    </source>
</evidence>
<gene>
    <name evidence="7" type="ORF">CK501_10160</name>
</gene>
<dbReference type="InterPro" id="IPR035965">
    <property type="entry name" value="PAS-like_dom_sf"/>
</dbReference>
<dbReference type="OrthoDB" id="9812260at2"/>
<dbReference type="InterPro" id="IPR043128">
    <property type="entry name" value="Rev_trsase/Diguanyl_cyclase"/>
</dbReference>
<proteinExistence type="predicted"/>
<dbReference type="SMART" id="SM00065">
    <property type="entry name" value="GAF"/>
    <property type="match status" value="1"/>
</dbReference>
<dbReference type="EMBL" id="NSKD01000004">
    <property type="protein sequence ID" value="PAU80012.1"/>
    <property type="molecule type" value="Genomic_DNA"/>
</dbReference>
<dbReference type="PANTHER" id="PTHR45138">
    <property type="entry name" value="REGULATORY COMPONENTS OF SENSORY TRANSDUCTION SYSTEM"/>
    <property type="match status" value="1"/>
</dbReference>
<evidence type="ECO:0000259" key="4">
    <source>
        <dbReference type="PROSITE" id="PS50112"/>
    </source>
</evidence>
<dbReference type="PROSITE" id="PS50113">
    <property type="entry name" value="PAC"/>
    <property type="match status" value="2"/>
</dbReference>
<dbReference type="SMART" id="SM00086">
    <property type="entry name" value="PAC"/>
    <property type="match status" value="2"/>
</dbReference>
<dbReference type="PANTHER" id="PTHR45138:SF9">
    <property type="entry name" value="DIGUANYLATE CYCLASE DGCM-RELATED"/>
    <property type="match status" value="1"/>
</dbReference>
<evidence type="ECO:0000256" key="2">
    <source>
        <dbReference type="ARBA" id="ARBA00012528"/>
    </source>
</evidence>
<feature type="domain" description="PAC" evidence="5">
    <location>
        <begin position="368"/>
        <end position="421"/>
    </location>
</feature>
<dbReference type="CDD" id="cd00130">
    <property type="entry name" value="PAS"/>
    <property type="match status" value="2"/>
</dbReference>
<evidence type="ECO:0000256" key="3">
    <source>
        <dbReference type="ARBA" id="ARBA00034247"/>
    </source>
</evidence>
<feature type="domain" description="PAS" evidence="4">
    <location>
        <begin position="7"/>
        <end position="82"/>
    </location>
</feature>
<dbReference type="GO" id="GO:0052621">
    <property type="term" value="F:diguanylate cyclase activity"/>
    <property type="evidence" value="ECO:0007669"/>
    <property type="project" value="UniProtKB-EC"/>
</dbReference>
<dbReference type="InterPro" id="IPR029787">
    <property type="entry name" value="Nucleotide_cyclase"/>
</dbReference>
<keyword evidence="8" id="KW-1185">Reference proteome</keyword>
<dbReference type="SUPFAM" id="SSF55781">
    <property type="entry name" value="GAF domain-like"/>
    <property type="match status" value="1"/>
</dbReference>
<comment type="catalytic activity">
    <reaction evidence="3">
        <text>2 GTP = 3',3'-c-di-GMP + 2 diphosphate</text>
        <dbReference type="Rhea" id="RHEA:24898"/>
        <dbReference type="ChEBI" id="CHEBI:33019"/>
        <dbReference type="ChEBI" id="CHEBI:37565"/>
        <dbReference type="ChEBI" id="CHEBI:58805"/>
        <dbReference type="EC" id="2.7.7.65"/>
    </reaction>
</comment>
<dbReference type="SUPFAM" id="SSF55785">
    <property type="entry name" value="PYP-like sensor domain (PAS domain)"/>
    <property type="match status" value="2"/>
</dbReference>
<name>A0A2A2F5Y0_9GAMM</name>
<dbReference type="AlphaFoldDB" id="A0A2A2F5Y0"/>
<dbReference type="InterPro" id="IPR003018">
    <property type="entry name" value="GAF"/>
</dbReference>
<dbReference type="SUPFAM" id="SSF55073">
    <property type="entry name" value="Nucleotide cyclase"/>
    <property type="match status" value="1"/>
</dbReference>
<protein>
    <recommendedName>
        <fullName evidence="2">diguanylate cyclase</fullName>
        <ecNumber evidence="2">2.7.7.65</ecNumber>
    </recommendedName>
</protein>
<dbReference type="Gene3D" id="3.30.450.40">
    <property type="match status" value="1"/>
</dbReference>
<dbReference type="InterPro" id="IPR029016">
    <property type="entry name" value="GAF-like_dom_sf"/>
</dbReference>
<evidence type="ECO:0000313" key="7">
    <source>
        <dbReference type="EMBL" id="PAU80012.1"/>
    </source>
</evidence>
<evidence type="ECO:0000259" key="5">
    <source>
        <dbReference type="PROSITE" id="PS50113"/>
    </source>
</evidence>
<dbReference type="Gene3D" id="3.30.450.20">
    <property type="entry name" value="PAS domain"/>
    <property type="match status" value="2"/>
</dbReference>
<accession>A0A2A2F5Y0</accession>
<dbReference type="CDD" id="cd01949">
    <property type="entry name" value="GGDEF"/>
    <property type="match status" value="1"/>
</dbReference>
<dbReference type="Pfam" id="PF13426">
    <property type="entry name" value="PAS_9"/>
    <property type="match status" value="1"/>
</dbReference>
<dbReference type="GO" id="GO:1902201">
    <property type="term" value="P:negative regulation of bacterial-type flagellum-dependent cell motility"/>
    <property type="evidence" value="ECO:0007669"/>
    <property type="project" value="TreeGrafter"/>
</dbReference>
<evidence type="ECO:0000259" key="6">
    <source>
        <dbReference type="PROSITE" id="PS50887"/>
    </source>
</evidence>